<dbReference type="AlphaFoldDB" id="A0A179I4Q4"/>
<dbReference type="PANTHER" id="PTHR31465:SF1">
    <property type="entry name" value="PROTEIN RTA1-RELATED"/>
    <property type="match status" value="1"/>
</dbReference>
<dbReference type="InterPro" id="IPR022324">
    <property type="entry name" value="Bacilysin_exporter_BacE_put"/>
</dbReference>
<dbReference type="GO" id="GO:0016020">
    <property type="term" value="C:membrane"/>
    <property type="evidence" value="ECO:0007669"/>
    <property type="project" value="UniProtKB-SubCell"/>
</dbReference>
<evidence type="ECO:0000256" key="5">
    <source>
        <dbReference type="SAM" id="Phobius"/>
    </source>
</evidence>
<gene>
    <name evidence="6" type="ORF">LLEC1_07717</name>
</gene>
<dbReference type="PRINTS" id="PR01988">
    <property type="entry name" value="EXPORTERBACE"/>
</dbReference>
<feature type="transmembrane region" description="Helical" evidence="5">
    <location>
        <begin position="66"/>
        <end position="84"/>
    </location>
</feature>
<dbReference type="EMBL" id="LUKN01003957">
    <property type="protein sequence ID" value="OAQ96729.1"/>
    <property type="molecule type" value="Genomic_DNA"/>
</dbReference>
<feature type="transmembrane region" description="Helical" evidence="5">
    <location>
        <begin position="136"/>
        <end position="156"/>
    </location>
</feature>
<sequence length="181" mass="20141">MSQPTHSSVRRAGYVDPNFPNPNGPQDVSIIIYGFTPSFALAVFAAVFFFLYLVVHTAQTIRFKSFWFITFSVGLVFEVVGYCARALSAKKDPYHLIYFVLNYFFVVTAPVFLAAGIYTVLSTAEGLFGKLQTHEIYFACLEFAPVALAVLLLGCFHPGRCIKKGTTVEEDKLPHRAVSHV</sequence>
<dbReference type="InterPro" id="IPR007568">
    <property type="entry name" value="RTA1"/>
</dbReference>
<name>A0A179I4Q4_CORDF</name>
<dbReference type="OrthoDB" id="4521223at2759"/>
<dbReference type="PANTHER" id="PTHR31465">
    <property type="entry name" value="PROTEIN RTA1-RELATED"/>
    <property type="match status" value="1"/>
</dbReference>
<keyword evidence="3 5" id="KW-1133">Transmembrane helix</keyword>
<evidence type="ECO:0000256" key="1">
    <source>
        <dbReference type="ARBA" id="ARBA00004141"/>
    </source>
</evidence>
<evidence type="ECO:0000256" key="2">
    <source>
        <dbReference type="ARBA" id="ARBA00022692"/>
    </source>
</evidence>
<evidence type="ECO:0008006" key="8">
    <source>
        <dbReference type="Google" id="ProtNLM"/>
    </source>
</evidence>
<accession>A0A179I4Q4</accession>
<keyword evidence="2 5" id="KW-0812">Transmembrane</keyword>
<dbReference type="Proteomes" id="UP000243081">
    <property type="component" value="Unassembled WGS sequence"/>
</dbReference>
<evidence type="ECO:0000313" key="6">
    <source>
        <dbReference type="EMBL" id="OAQ96729.1"/>
    </source>
</evidence>
<dbReference type="Pfam" id="PF04479">
    <property type="entry name" value="RTA1"/>
    <property type="match status" value="2"/>
</dbReference>
<protein>
    <recommendedName>
        <fullName evidence="8">RTA1 domain protein</fullName>
    </recommendedName>
</protein>
<evidence type="ECO:0000256" key="4">
    <source>
        <dbReference type="ARBA" id="ARBA00023136"/>
    </source>
</evidence>
<reference evidence="6 7" key="1">
    <citation type="submission" date="2016-03" db="EMBL/GenBank/DDBJ databases">
        <title>Fine-scale spatial genetic structure of a fungal parasite of coffee scale insects.</title>
        <authorList>
            <person name="Jackson D."/>
            <person name="Zemenick K.A."/>
            <person name="Malloure B."/>
            <person name="Quandt C.A."/>
            <person name="James T.Y."/>
        </authorList>
    </citation>
    <scope>NUCLEOTIDE SEQUENCE [LARGE SCALE GENOMIC DNA]</scope>
    <source>
        <strain evidence="6 7">UM487</strain>
    </source>
</reference>
<keyword evidence="4 5" id="KW-0472">Membrane</keyword>
<feature type="transmembrane region" description="Helical" evidence="5">
    <location>
        <begin position="30"/>
        <end position="54"/>
    </location>
</feature>
<feature type="transmembrane region" description="Helical" evidence="5">
    <location>
        <begin position="96"/>
        <end position="121"/>
    </location>
</feature>
<evidence type="ECO:0000256" key="3">
    <source>
        <dbReference type="ARBA" id="ARBA00022989"/>
    </source>
</evidence>
<organism evidence="6 7">
    <name type="scientific">Cordyceps confragosa</name>
    <name type="common">Lecanicillium lecanii</name>
    <dbReference type="NCBI Taxonomy" id="2714763"/>
    <lineage>
        <taxon>Eukaryota</taxon>
        <taxon>Fungi</taxon>
        <taxon>Dikarya</taxon>
        <taxon>Ascomycota</taxon>
        <taxon>Pezizomycotina</taxon>
        <taxon>Sordariomycetes</taxon>
        <taxon>Hypocreomycetidae</taxon>
        <taxon>Hypocreales</taxon>
        <taxon>Cordycipitaceae</taxon>
        <taxon>Akanthomyces</taxon>
    </lineage>
</organism>
<proteinExistence type="predicted"/>
<keyword evidence="7" id="KW-1185">Reference proteome</keyword>
<comment type="subcellular location">
    <subcellularLocation>
        <location evidence="1">Membrane</location>
        <topology evidence="1">Multi-pass membrane protein</topology>
    </subcellularLocation>
</comment>
<evidence type="ECO:0000313" key="7">
    <source>
        <dbReference type="Proteomes" id="UP000243081"/>
    </source>
</evidence>
<comment type="caution">
    <text evidence="6">The sequence shown here is derived from an EMBL/GenBank/DDBJ whole genome shotgun (WGS) entry which is preliminary data.</text>
</comment>